<evidence type="ECO:0008006" key="3">
    <source>
        <dbReference type="Google" id="ProtNLM"/>
    </source>
</evidence>
<sequence>MEKSMKTIQRIGLALSAFGLMTGCQLTSSEPLYPTANQKTIQSAKNEFKGMEELEVSDDGVISFRARLPGPDYYWEPSKIKQLSYEISCVFLTNYVDRGMVVKSSFLGARGRVEYYDMERCMDNTPFE</sequence>
<name>A0A227JBU8_VIBPH</name>
<dbReference type="OrthoDB" id="5889934at2"/>
<evidence type="ECO:0000313" key="2">
    <source>
        <dbReference type="Proteomes" id="UP000214596"/>
    </source>
</evidence>
<proteinExistence type="predicted"/>
<gene>
    <name evidence="1" type="ORF">CA163_15650</name>
</gene>
<dbReference type="AlphaFoldDB" id="A0A227JBU8"/>
<dbReference type="OMA" id="YEWACED"/>
<dbReference type="Proteomes" id="UP000214596">
    <property type="component" value="Unassembled WGS sequence"/>
</dbReference>
<reference evidence="1 2" key="1">
    <citation type="journal article" date="2017" name="Appl. Environ. Microbiol.">
        <title>Parallel evolution of two clades of a major Atlantic endemic Vibrio parahaemolyticus pathogen lineage by independent acquisition of related pathogenicity islands.</title>
        <authorList>
            <person name="Xu F."/>
            <person name="Gonzalez-Escalona N."/>
            <person name="Drees K.P."/>
            <person name="Sebra R.P."/>
            <person name="Cooper V.S."/>
            <person name="Jones S.H."/>
            <person name="Whistler C.A."/>
        </authorList>
    </citation>
    <scope>NUCLEOTIDE SEQUENCE [LARGE SCALE GENOMIC DNA]</scope>
    <source>
        <strain evidence="1 2">MAVP-3</strain>
    </source>
</reference>
<protein>
    <recommendedName>
        <fullName evidence="3">Lipoprotein</fullName>
    </recommendedName>
</protein>
<comment type="caution">
    <text evidence="1">The sequence shown here is derived from an EMBL/GenBank/DDBJ whole genome shotgun (WGS) entry which is preliminary data.</text>
</comment>
<organism evidence="1 2">
    <name type="scientific">Vibrio parahaemolyticus</name>
    <dbReference type="NCBI Taxonomy" id="670"/>
    <lineage>
        <taxon>Bacteria</taxon>
        <taxon>Pseudomonadati</taxon>
        <taxon>Pseudomonadota</taxon>
        <taxon>Gammaproteobacteria</taxon>
        <taxon>Vibrionales</taxon>
        <taxon>Vibrionaceae</taxon>
        <taxon>Vibrio</taxon>
    </lineage>
</organism>
<dbReference type="EMBL" id="NIXT01000942">
    <property type="protein sequence ID" value="OXE31865.1"/>
    <property type="molecule type" value="Genomic_DNA"/>
</dbReference>
<evidence type="ECO:0000313" key="1">
    <source>
        <dbReference type="EMBL" id="OXE31865.1"/>
    </source>
</evidence>
<dbReference type="PROSITE" id="PS51257">
    <property type="entry name" value="PROKAR_LIPOPROTEIN"/>
    <property type="match status" value="1"/>
</dbReference>
<accession>A0A227JBU8</accession>